<dbReference type="PIRSF" id="PIRSF018266">
    <property type="entry name" value="FecR"/>
    <property type="match status" value="1"/>
</dbReference>
<protein>
    <submittedName>
        <fullName evidence="4">DUF4974 domain-containing protein</fullName>
    </submittedName>
</protein>
<evidence type="ECO:0000259" key="2">
    <source>
        <dbReference type="Pfam" id="PF04773"/>
    </source>
</evidence>
<dbReference type="InterPro" id="IPR012373">
    <property type="entry name" value="Ferrdict_sens_TM"/>
</dbReference>
<dbReference type="RefSeq" id="WP_125029083.1">
    <property type="nucleotide sequence ID" value="NZ_JAPXVP010000001.1"/>
</dbReference>
<evidence type="ECO:0000313" key="4">
    <source>
        <dbReference type="EMBL" id="RRG24677.1"/>
    </source>
</evidence>
<dbReference type="PANTHER" id="PTHR30273:SF2">
    <property type="entry name" value="PROTEIN FECR"/>
    <property type="match status" value="1"/>
</dbReference>
<feature type="domain" description="FecR protein" evidence="2">
    <location>
        <begin position="104"/>
        <end position="190"/>
    </location>
</feature>
<dbReference type="Gene3D" id="2.60.120.1440">
    <property type="match status" value="1"/>
</dbReference>
<evidence type="ECO:0000313" key="5">
    <source>
        <dbReference type="Proteomes" id="UP000285794"/>
    </source>
</evidence>
<accession>A0A425Y8D8</accession>
<keyword evidence="5" id="KW-1185">Reference proteome</keyword>
<dbReference type="AlphaFoldDB" id="A0A425Y8D8"/>
<gene>
    <name evidence="4" type="ORF">DWB61_01285</name>
</gene>
<dbReference type="InterPro" id="IPR006860">
    <property type="entry name" value="FecR"/>
</dbReference>
<keyword evidence="1" id="KW-0812">Transmembrane</keyword>
<keyword evidence="1" id="KW-1133">Transmembrane helix</keyword>
<dbReference type="GO" id="GO:0016989">
    <property type="term" value="F:sigma factor antagonist activity"/>
    <property type="evidence" value="ECO:0007669"/>
    <property type="project" value="TreeGrafter"/>
</dbReference>
<dbReference type="Pfam" id="PF04773">
    <property type="entry name" value="FecR"/>
    <property type="match status" value="1"/>
</dbReference>
<dbReference type="Gene3D" id="3.55.50.30">
    <property type="match status" value="1"/>
</dbReference>
<dbReference type="Pfam" id="PF16344">
    <property type="entry name" value="FecR_C"/>
    <property type="match status" value="1"/>
</dbReference>
<dbReference type="EMBL" id="QQWG01000001">
    <property type="protein sequence ID" value="RRG24677.1"/>
    <property type="molecule type" value="Genomic_DNA"/>
</dbReference>
<feature type="domain" description="Protein FecR C-terminal" evidence="3">
    <location>
        <begin position="231"/>
        <end position="293"/>
    </location>
</feature>
<evidence type="ECO:0000259" key="3">
    <source>
        <dbReference type="Pfam" id="PF16344"/>
    </source>
</evidence>
<evidence type="ECO:0000256" key="1">
    <source>
        <dbReference type="SAM" id="Phobius"/>
    </source>
</evidence>
<dbReference type="PANTHER" id="PTHR30273">
    <property type="entry name" value="PERIPLASMIC SIGNAL SENSOR AND SIGMA FACTOR ACTIVATOR FECR-RELATED"/>
    <property type="match status" value="1"/>
</dbReference>
<reference evidence="4 5" key="1">
    <citation type="submission" date="2018-07" db="EMBL/GenBank/DDBJ databases">
        <title>Draft genome sequence of Ancylomarina sp. M1P.</title>
        <authorList>
            <person name="Yadav S."/>
            <person name="Villanueva L."/>
            <person name="Damste J.S.S."/>
        </authorList>
    </citation>
    <scope>NUCLEOTIDE SEQUENCE [LARGE SCALE GENOMIC DNA]</scope>
    <source>
        <strain evidence="4 5">M1P</strain>
    </source>
</reference>
<name>A0A425Y8D8_9BACT</name>
<organism evidence="4 5">
    <name type="scientific">Ancylomarina euxinus</name>
    <dbReference type="NCBI Taxonomy" id="2283627"/>
    <lineage>
        <taxon>Bacteria</taxon>
        <taxon>Pseudomonadati</taxon>
        <taxon>Bacteroidota</taxon>
        <taxon>Bacteroidia</taxon>
        <taxon>Marinilabiliales</taxon>
        <taxon>Marinifilaceae</taxon>
        <taxon>Ancylomarina</taxon>
    </lineage>
</organism>
<sequence length="300" mass="34553">MNKDFTDDTFLARWLNGELSDEEVKAFEKTKDFHSYKKIAETSALLEAPFFDKKKAFQALLQNRMAAKKKPVITLWSYWLAASVAILMGIFFLLPSETAYKSLGGERLAFNLPDGSKVKLNSMSEISFHEKKWDNKRELKLKGEAYFKVIPGSKFKVHTNLGDVSVLGTEFNVHSRDNFFEVLCFEGRVKVDFMGDSIILKAGDAVRFMDKNKESWIFSQQSPSWVKGESTFENLPLKEVVKALERHYKVRFEAKGIDLNQRFTGSFTHDDLKLALKSVFYPMGIKYKIRGKQPILLYHK</sequence>
<dbReference type="InterPro" id="IPR032508">
    <property type="entry name" value="FecR_C"/>
</dbReference>
<dbReference type="OrthoDB" id="1097347at2"/>
<comment type="caution">
    <text evidence="4">The sequence shown here is derived from an EMBL/GenBank/DDBJ whole genome shotgun (WGS) entry which is preliminary data.</text>
</comment>
<feature type="transmembrane region" description="Helical" evidence="1">
    <location>
        <begin position="72"/>
        <end position="94"/>
    </location>
</feature>
<dbReference type="Proteomes" id="UP000285794">
    <property type="component" value="Unassembled WGS sequence"/>
</dbReference>
<proteinExistence type="predicted"/>
<keyword evidence="1" id="KW-0472">Membrane</keyword>